<evidence type="ECO:0000313" key="3">
    <source>
        <dbReference type="Proteomes" id="UP001222800"/>
    </source>
</evidence>
<dbReference type="Gene3D" id="3.30.70.2970">
    <property type="entry name" value="Protein of unknown function (DUF541), domain 2"/>
    <property type="match status" value="1"/>
</dbReference>
<dbReference type="PANTHER" id="PTHR34387">
    <property type="entry name" value="SLR1258 PROTEIN"/>
    <property type="match status" value="1"/>
</dbReference>
<dbReference type="Pfam" id="PF04402">
    <property type="entry name" value="SIMPL"/>
    <property type="match status" value="1"/>
</dbReference>
<organism evidence="2 3">
    <name type="scientific">Tepidibacter hydrothermalis</name>
    <dbReference type="NCBI Taxonomy" id="3036126"/>
    <lineage>
        <taxon>Bacteria</taxon>
        <taxon>Bacillati</taxon>
        <taxon>Bacillota</taxon>
        <taxon>Clostridia</taxon>
        <taxon>Peptostreptococcales</taxon>
        <taxon>Peptostreptococcaceae</taxon>
        <taxon>Tepidibacter</taxon>
    </lineage>
</organism>
<name>A0ABY8E8Q5_9FIRM</name>
<proteinExistence type="predicted"/>
<gene>
    <name evidence="2" type="ORF">P4S50_12900</name>
</gene>
<sequence length="227" mass="24931">MIPYVPSYTKRPTMNRNDDKKPNNDGTISVVGTGSIQVPPDMATVTVGVVTQDKDLEKAQAENSKLSNNVIKGLNDIGIEDEDIQTINYSVRTNYDYINGKQKFRNYEVRHVLQVTVKDIDQVGEVYDVAIRNGANIEGGVTFGLSNEKYYYDKALDLAVKDSVKKANNIANSLNTKVNNIPSSIKETSFGQAQVYPKTYAATNGAPPIQSGLIEVSAQVNATFEMI</sequence>
<dbReference type="EMBL" id="CP120733">
    <property type="protein sequence ID" value="WFD09281.1"/>
    <property type="molecule type" value="Genomic_DNA"/>
</dbReference>
<protein>
    <submittedName>
        <fullName evidence="2">SIMPL domain-containing protein</fullName>
    </submittedName>
</protein>
<dbReference type="Gene3D" id="3.30.110.170">
    <property type="entry name" value="Protein of unknown function (DUF541), domain 1"/>
    <property type="match status" value="1"/>
</dbReference>
<dbReference type="Proteomes" id="UP001222800">
    <property type="component" value="Chromosome"/>
</dbReference>
<dbReference type="RefSeq" id="WP_277731204.1">
    <property type="nucleotide sequence ID" value="NZ_CP120733.1"/>
</dbReference>
<keyword evidence="3" id="KW-1185">Reference proteome</keyword>
<feature type="region of interest" description="Disordered" evidence="1">
    <location>
        <begin position="1"/>
        <end position="26"/>
    </location>
</feature>
<reference evidence="2 3" key="1">
    <citation type="submission" date="2023-03" db="EMBL/GenBank/DDBJ databases">
        <title>Complete genome sequence of Tepidibacter sp. SWIR-1, isolated from a deep-sea hydrothermal vent.</title>
        <authorList>
            <person name="Li X."/>
        </authorList>
    </citation>
    <scope>NUCLEOTIDE SEQUENCE [LARGE SCALE GENOMIC DNA]</scope>
    <source>
        <strain evidence="2 3">SWIR-1</strain>
    </source>
</reference>
<dbReference type="InterPro" id="IPR007497">
    <property type="entry name" value="SIMPL/DUF541"/>
</dbReference>
<dbReference type="InterPro" id="IPR052022">
    <property type="entry name" value="26kDa_periplasmic_antigen"/>
</dbReference>
<accession>A0ABY8E8Q5</accession>
<evidence type="ECO:0000256" key="1">
    <source>
        <dbReference type="SAM" id="MobiDB-lite"/>
    </source>
</evidence>
<evidence type="ECO:0000313" key="2">
    <source>
        <dbReference type="EMBL" id="WFD09281.1"/>
    </source>
</evidence>
<dbReference type="PANTHER" id="PTHR34387:SF1">
    <property type="entry name" value="PERIPLASMIC IMMUNOGENIC PROTEIN"/>
    <property type="match status" value="1"/>
</dbReference>